<evidence type="ECO:0000256" key="3">
    <source>
        <dbReference type="ARBA" id="ARBA00022771"/>
    </source>
</evidence>
<evidence type="ECO:0000256" key="1">
    <source>
        <dbReference type="ARBA" id="ARBA00009374"/>
    </source>
</evidence>
<feature type="domain" description="FLZ-type" evidence="5">
    <location>
        <begin position="235"/>
        <end position="347"/>
    </location>
</feature>
<dbReference type="GO" id="GO:0008270">
    <property type="term" value="F:zinc ion binding"/>
    <property type="evidence" value="ECO:0007669"/>
    <property type="project" value="UniProtKB-KW"/>
</dbReference>
<keyword evidence="7" id="KW-1185">Reference proteome</keyword>
<comment type="caution">
    <text evidence="6">The sequence shown here is derived from an EMBL/GenBank/DDBJ whole genome shotgun (WGS) entry which is preliminary data.</text>
</comment>
<evidence type="ECO:0000313" key="7">
    <source>
        <dbReference type="Proteomes" id="UP001190926"/>
    </source>
</evidence>
<dbReference type="PROSITE" id="PS51795">
    <property type="entry name" value="ZF_FLZ"/>
    <property type="match status" value="1"/>
</dbReference>
<dbReference type="AlphaFoldDB" id="A0AAD4PBW9"/>
<dbReference type="Pfam" id="PF04570">
    <property type="entry name" value="zf-FLZ"/>
    <property type="match status" value="1"/>
</dbReference>
<evidence type="ECO:0000256" key="4">
    <source>
        <dbReference type="PROSITE-ProRule" id="PRU01131"/>
    </source>
</evidence>
<dbReference type="PANTHER" id="PTHR46443">
    <property type="entry name" value="FCS-LIKE ZINC FINGER 8"/>
    <property type="match status" value="1"/>
</dbReference>
<evidence type="ECO:0000256" key="2">
    <source>
        <dbReference type="ARBA" id="ARBA00022723"/>
    </source>
</evidence>
<dbReference type="EMBL" id="SDAM02000045">
    <property type="protein sequence ID" value="KAH6834654.1"/>
    <property type="molecule type" value="Genomic_DNA"/>
</dbReference>
<reference evidence="6 7" key="1">
    <citation type="journal article" date="2021" name="Nat. Commun.">
        <title>Incipient diploidization of the medicinal plant Perilla within 10,000 years.</title>
        <authorList>
            <person name="Zhang Y."/>
            <person name="Shen Q."/>
            <person name="Leng L."/>
            <person name="Zhang D."/>
            <person name="Chen S."/>
            <person name="Shi Y."/>
            <person name="Ning Z."/>
            <person name="Chen S."/>
        </authorList>
    </citation>
    <scope>NUCLEOTIDE SEQUENCE [LARGE SCALE GENOMIC DNA]</scope>
    <source>
        <strain evidence="7">cv. PC099</strain>
    </source>
</reference>
<name>A0AAD4PBW9_PERFH</name>
<evidence type="ECO:0000259" key="5">
    <source>
        <dbReference type="PROSITE" id="PS51795"/>
    </source>
</evidence>
<accession>A0AAD4PBW9</accession>
<comment type="similarity">
    <text evidence="1">Belongs to the FLZ family.</text>
</comment>
<sequence>MADYGSVQSPKENYREPISSIFTSPRLFTSFVTKGSSETESLTSPTSIIDTKPFCVLKNPFKSEANSPKPECKNLWGNLESRGVSLGLIDALIDENSQSNLWKGDSRMVLFGSQLRIQVPPLPPSVVSPTESPKSPGDFGIKTRHSHVGSFSPSTNLRKSPFGSMNSGGFSSLSASEMELSEDYTCVISYGPNPRTTHIFDDCIVESCCGVVTFSESRKENGLFSTHSMSYPSESFLSFCYTCKKNLGQGKDIYMYRRIRLPALLHGLSSMKLCDVVNMLCDWLIALAPGVRRHSAAANVDAKRWRRRRRRRGRKLLNPTTTYTVRYCSSDAKMNQMNDCAMFNIMV</sequence>
<gene>
    <name evidence="6" type="ORF">C2S53_019596</name>
</gene>
<organism evidence="6 7">
    <name type="scientific">Perilla frutescens var. hirtella</name>
    <name type="common">Perilla citriodora</name>
    <name type="synonym">Perilla setoyensis</name>
    <dbReference type="NCBI Taxonomy" id="608512"/>
    <lineage>
        <taxon>Eukaryota</taxon>
        <taxon>Viridiplantae</taxon>
        <taxon>Streptophyta</taxon>
        <taxon>Embryophyta</taxon>
        <taxon>Tracheophyta</taxon>
        <taxon>Spermatophyta</taxon>
        <taxon>Magnoliopsida</taxon>
        <taxon>eudicotyledons</taxon>
        <taxon>Gunneridae</taxon>
        <taxon>Pentapetalae</taxon>
        <taxon>asterids</taxon>
        <taxon>lamiids</taxon>
        <taxon>Lamiales</taxon>
        <taxon>Lamiaceae</taxon>
        <taxon>Nepetoideae</taxon>
        <taxon>Elsholtzieae</taxon>
        <taxon>Perilla</taxon>
    </lineage>
</organism>
<keyword evidence="3" id="KW-0862">Zinc</keyword>
<evidence type="ECO:0000313" key="6">
    <source>
        <dbReference type="EMBL" id="KAH6834654.1"/>
    </source>
</evidence>
<feature type="zinc finger region" description="FLZ-type" evidence="4">
    <location>
        <begin position="235"/>
        <end position="347"/>
    </location>
</feature>
<protein>
    <recommendedName>
        <fullName evidence="5">FLZ-type domain-containing protein</fullName>
    </recommendedName>
</protein>
<dbReference type="PANTHER" id="PTHR46443:SF3">
    <property type="entry name" value="PROTEIN MARD1"/>
    <property type="match status" value="1"/>
</dbReference>
<keyword evidence="2" id="KW-0479">Metal-binding</keyword>
<dbReference type="InterPro" id="IPR007650">
    <property type="entry name" value="Zf-FLZ_dom"/>
</dbReference>
<dbReference type="Proteomes" id="UP001190926">
    <property type="component" value="Unassembled WGS sequence"/>
</dbReference>
<dbReference type="InterPro" id="IPR044593">
    <property type="entry name" value="FLZ8/MARD1"/>
</dbReference>
<proteinExistence type="inferred from homology"/>
<keyword evidence="3" id="KW-0863">Zinc-finger</keyword>